<gene>
    <name evidence="1" type="ORF">MGR_1529</name>
</gene>
<dbReference type="AlphaFoldDB" id="A4TZ15"/>
<dbReference type="PANTHER" id="PTHR33609:SF1">
    <property type="entry name" value="TRANSPOSASE"/>
    <property type="match status" value="1"/>
</dbReference>
<protein>
    <submittedName>
        <fullName evidence="1">Insertion element ISR1</fullName>
    </submittedName>
</protein>
<dbReference type="GO" id="GO:0006313">
    <property type="term" value="P:DNA transposition"/>
    <property type="evidence" value="ECO:0007669"/>
    <property type="project" value="InterPro"/>
</dbReference>
<sequence length="95" mass="10752">MKRRRFSEEQIIGVLKEAEAGEMPAVAVCRKHGISEQTFYRWKSKYGGMDVSEAKRLKALEEENARLKKLLAEAMLDNAILKDVASKNVWSAPSL</sequence>
<dbReference type="PANTHER" id="PTHR33609">
    <property type="entry name" value="LOW CALCIUM RESPONSE LOCUS PROTEIN S"/>
    <property type="match status" value="1"/>
</dbReference>
<reference evidence="1" key="1">
    <citation type="journal article" date="2007" name="J. Bacteriol.">
        <title>Comparative genome analysis of four magnetotactic bacteria reveals a complex set of group-specific genes implicated in magnetosome biomineralization and function.</title>
        <authorList>
            <person name="Richter M."/>
            <person name="Kube M."/>
            <person name="Bazylinski D.A."/>
            <person name="Lombardot T."/>
            <person name="Gloeckner F.O."/>
            <person name="Reinhardt R."/>
            <person name="Schueler D."/>
        </authorList>
    </citation>
    <scope>NUCLEOTIDE SEQUENCE</scope>
    <source>
        <strain evidence="1">MSR-1</strain>
    </source>
</reference>
<organism evidence="1">
    <name type="scientific">Magnetospirillum gryphiswaldense</name>
    <dbReference type="NCBI Taxonomy" id="55518"/>
    <lineage>
        <taxon>Bacteria</taxon>
        <taxon>Pseudomonadati</taxon>
        <taxon>Pseudomonadota</taxon>
        <taxon>Alphaproteobacteria</taxon>
        <taxon>Rhodospirillales</taxon>
        <taxon>Rhodospirillaceae</taxon>
        <taxon>Magnetospirillum</taxon>
    </lineage>
</organism>
<evidence type="ECO:0000313" key="1">
    <source>
        <dbReference type="EMBL" id="CAM75872.1"/>
    </source>
</evidence>
<dbReference type="InterPro" id="IPR002514">
    <property type="entry name" value="Transposase_8"/>
</dbReference>
<dbReference type="EMBL" id="CU459003">
    <property type="protein sequence ID" value="CAM75872.1"/>
    <property type="molecule type" value="Genomic_DNA"/>
</dbReference>
<dbReference type="Pfam" id="PF01527">
    <property type="entry name" value="HTH_Tnp_1"/>
    <property type="match status" value="1"/>
</dbReference>
<dbReference type="GO" id="GO:0003677">
    <property type="term" value="F:DNA binding"/>
    <property type="evidence" value="ECO:0007669"/>
    <property type="project" value="InterPro"/>
</dbReference>
<dbReference type="SUPFAM" id="SSF46689">
    <property type="entry name" value="Homeodomain-like"/>
    <property type="match status" value="1"/>
</dbReference>
<dbReference type="InterPro" id="IPR036388">
    <property type="entry name" value="WH-like_DNA-bd_sf"/>
</dbReference>
<dbReference type="GO" id="GO:0004803">
    <property type="term" value="F:transposase activity"/>
    <property type="evidence" value="ECO:0007669"/>
    <property type="project" value="InterPro"/>
</dbReference>
<proteinExistence type="predicted"/>
<dbReference type="InterPro" id="IPR009057">
    <property type="entry name" value="Homeodomain-like_sf"/>
</dbReference>
<dbReference type="Gene3D" id="1.10.10.10">
    <property type="entry name" value="Winged helix-like DNA-binding domain superfamily/Winged helix DNA-binding domain"/>
    <property type="match status" value="1"/>
</dbReference>
<dbReference type="InterPro" id="IPR052546">
    <property type="entry name" value="Transposase_8_domain"/>
</dbReference>
<name>A4TZ15_9PROT</name>
<accession>A4TZ15</accession>